<evidence type="ECO:0000313" key="2">
    <source>
        <dbReference type="EMBL" id="RPA66084.1"/>
    </source>
</evidence>
<dbReference type="RefSeq" id="WP_123925038.1">
    <property type="nucleotide sequence ID" value="NZ_JBPSDP010000002.1"/>
</dbReference>
<evidence type="ECO:0000313" key="3">
    <source>
        <dbReference type="Proteomes" id="UP000267536"/>
    </source>
</evidence>
<name>A0A3N4HG81_9ACTN</name>
<dbReference type="Pfam" id="PF09754">
    <property type="entry name" value="PAC2"/>
    <property type="match status" value="1"/>
</dbReference>
<dbReference type="InterPro" id="IPR038389">
    <property type="entry name" value="PSMG2_sf"/>
</dbReference>
<sequence>MDERSADDGSRDDASRGDGALYELAFPAPAMGRHDTGPVLIHALDGFADAGHAVALAAAHLRNSLESDLVATFDTDELMDYRSRRPMVDFSGETFINVAMPTLTLHAVRDANDRPFLLLSGSEPDLRWEKFTEAVRRLADRFGVTDVVGLNAIPMAVPHTRPASITAHGSDPDILGDLPRWGTAMKVPASASMLLELRLGQGGRRASGLSVHVPHYLSQTDYPAAASRLLSAVTAITGLDLPVAALDTAAVKVREQVDTEVSGNAEIETVVTALEQQYDAFQQAQTERASLLATEESLPSGDELGAELERFLADLHQGAGDQPQGGHHNDSDHQRGSDPDDDSGGRPSAI</sequence>
<dbReference type="Gene3D" id="1.10.287.100">
    <property type="match status" value="1"/>
</dbReference>
<dbReference type="PIRSF" id="PIRSF028754">
    <property type="entry name" value="UCP028754"/>
    <property type="match status" value="1"/>
</dbReference>
<dbReference type="Proteomes" id="UP000267536">
    <property type="component" value="Unassembled WGS sequence"/>
</dbReference>
<keyword evidence="3" id="KW-1185">Reference proteome</keyword>
<comment type="caution">
    <text evidence="2">The sequence shown here is derived from an EMBL/GenBank/DDBJ whole genome shotgun (WGS) entry which is preliminary data.</text>
</comment>
<dbReference type="Gene3D" id="3.40.50.10900">
    <property type="entry name" value="PAC-like subunit"/>
    <property type="match status" value="1"/>
</dbReference>
<dbReference type="InterPro" id="IPR019151">
    <property type="entry name" value="Proteasome_assmbl_chaperone_2"/>
</dbReference>
<dbReference type="InterPro" id="IPR008492">
    <property type="entry name" value="Rv2714-like"/>
</dbReference>
<accession>A0A3N4HG81</accession>
<protein>
    <submittedName>
        <fullName evidence="2">PAC2 family protein</fullName>
    </submittedName>
</protein>
<dbReference type="EMBL" id="RKMH01000001">
    <property type="protein sequence ID" value="RPA66084.1"/>
    <property type="molecule type" value="Genomic_DNA"/>
</dbReference>
<dbReference type="OrthoDB" id="3733464at2"/>
<evidence type="ECO:0000256" key="1">
    <source>
        <dbReference type="SAM" id="MobiDB-lite"/>
    </source>
</evidence>
<organism evidence="2 3">
    <name type="scientific">Gordonia oryzae</name>
    <dbReference type="NCBI Taxonomy" id="2487349"/>
    <lineage>
        <taxon>Bacteria</taxon>
        <taxon>Bacillati</taxon>
        <taxon>Actinomycetota</taxon>
        <taxon>Actinomycetes</taxon>
        <taxon>Mycobacteriales</taxon>
        <taxon>Gordoniaceae</taxon>
        <taxon>Gordonia</taxon>
    </lineage>
</organism>
<feature type="region of interest" description="Disordered" evidence="1">
    <location>
        <begin position="311"/>
        <end position="350"/>
    </location>
</feature>
<dbReference type="AlphaFoldDB" id="A0A3N4HG81"/>
<gene>
    <name evidence="2" type="ORF">EF294_00290</name>
</gene>
<reference evidence="2 3" key="1">
    <citation type="submission" date="2018-11" db="EMBL/GenBank/DDBJ databases">
        <title>Draft genome sequence of Gordonia sp. RS15-1S isolated from rice stems.</title>
        <authorList>
            <person name="Muangham S."/>
        </authorList>
    </citation>
    <scope>NUCLEOTIDE SEQUENCE [LARGE SCALE GENOMIC DNA]</scope>
    <source>
        <strain evidence="2 3">RS15-1S</strain>
    </source>
</reference>
<dbReference type="SUPFAM" id="SSF159659">
    <property type="entry name" value="Cgl1923-like"/>
    <property type="match status" value="1"/>
</dbReference>
<feature type="compositionally biased region" description="Basic and acidic residues" evidence="1">
    <location>
        <begin position="327"/>
        <end position="338"/>
    </location>
</feature>
<proteinExistence type="predicted"/>